<evidence type="ECO:0000313" key="4">
    <source>
        <dbReference type="EMBL" id="OCL01590.1"/>
    </source>
</evidence>
<evidence type="ECO:0000256" key="2">
    <source>
        <dbReference type="SAM" id="MobiDB-lite"/>
    </source>
</evidence>
<evidence type="ECO:0000313" key="5">
    <source>
        <dbReference type="Proteomes" id="UP000250140"/>
    </source>
</evidence>
<feature type="region of interest" description="Disordered" evidence="2">
    <location>
        <begin position="552"/>
        <end position="647"/>
    </location>
</feature>
<dbReference type="PANTHER" id="PTHR23176">
    <property type="entry name" value="RHO/RAC/CDC GTPASE-ACTIVATING PROTEIN"/>
    <property type="match status" value="1"/>
</dbReference>
<dbReference type="PANTHER" id="PTHR23176:SF125">
    <property type="entry name" value="GTPASE ACTIVATOR (BEM2), PUTATIVE (AFU_ORTHOLOGUE AFUA_7G04450)-RELATED"/>
    <property type="match status" value="1"/>
</dbReference>
<dbReference type="SUPFAM" id="SSF48350">
    <property type="entry name" value="GTPase activation domain, GAP"/>
    <property type="match status" value="1"/>
</dbReference>
<accession>A0A8E2EN97</accession>
<dbReference type="Proteomes" id="UP000250140">
    <property type="component" value="Unassembled WGS sequence"/>
</dbReference>
<feature type="compositionally biased region" description="Polar residues" evidence="2">
    <location>
        <begin position="82"/>
        <end position="109"/>
    </location>
</feature>
<reference evidence="4 5" key="1">
    <citation type="journal article" date="2016" name="Nat. Commun.">
        <title>Ectomycorrhizal ecology is imprinted in the genome of the dominant symbiotic fungus Cenococcum geophilum.</title>
        <authorList>
            <consortium name="DOE Joint Genome Institute"/>
            <person name="Peter M."/>
            <person name="Kohler A."/>
            <person name="Ohm R.A."/>
            <person name="Kuo A."/>
            <person name="Krutzmann J."/>
            <person name="Morin E."/>
            <person name="Arend M."/>
            <person name="Barry K.W."/>
            <person name="Binder M."/>
            <person name="Choi C."/>
            <person name="Clum A."/>
            <person name="Copeland A."/>
            <person name="Grisel N."/>
            <person name="Haridas S."/>
            <person name="Kipfer T."/>
            <person name="LaButti K."/>
            <person name="Lindquist E."/>
            <person name="Lipzen A."/>
            <person name="Maire R."/>
            <person name="Meier B."/>
            <person name="Mihaltcheva S."/>
            <person name="Molinier V."/>
            <person name="Murat C."/>
            <person name="Poggeler S."/>
            <person name="Quandt C.A."/>
            <person name="Sperisen C."/>
            <person name="Tritt A."/>
            <person name="Tisserant E."/>
            <person name="Crous P.W."/>
            <person name="Henrissat B."/>
            <person name="Nehls U."/>
            <person name="Egli S."/>
            <person name="Spatafora J.W."/>
            <person name="Grigoriev I.V."/>
            <person name="Martin F.M."/>
        </authorList>
    </citation>
    <scope>NUCLEOTIDE SEQUENCE [LARGE SCALE GENOMIC DNA]</scope>
    <source>
        <strain evidence="4 5">CBS 207.34</strain>
    </source>
</reference>
<feature type="region of interest" description="Disordered" evidence="2">
    <location>
        <begin position="1"/>
        <end position="285"/>
    </location>
</feature>
<sequence>MPKSSSLSLTMLPARTPNHKETGGTQSLSPRTPRTPSLSSSTYKEDLNGEEVHDSDLPTPIAPFHPLPDSPSSPRHRKDSSRSFFSNIKASKSSPRINTAESSIRQIPESQPKPPGNQIYSNGRSPGSTPELNRSLENPNPQRTSSNTPGPEQRSNGGSVKSNSAPHINAETNGTKRTTNRHRLPGAGLLSRSKSIRVEEGTNPRTKSKSNTPNRLTEPGSKHWKHSGDASGIKTAPLEKGQSWRQNMTLGAMRNRSADRHYGVDSEDEVSRRDRNEQSSLSSSYNESRGANIFNAFKSSSNKVADGINKASRVMAEKLVRSSSSHEKEAQIEENYQLKIINLGLVEQTRKTRISKRLEASKDKTEFWMPALPWRCIDYLNMKGCEEEGLYRVPGSGKDIKYWQKRFDQELDINLFDEQDLYDINIIGSMFKAWLRDLPDEIFPKATQTRIQAQCQGAKTTPQLLKDELSKLPPFNYYLLFAITCHISLLHSCSEMNKMDYRNLCICFQPCMKIDAFCFQFLILDWRNCWQGCWTEKEYLAQEMELLKSPGSQFGGRSATPSAAASSHAEDDRTVSSSGSSKPSITEQSTPEKSRPPPLSSKQGAEEEEDSATPTQAGHSQLDVKFRLNELIPHSPLQMDMDPSRTD</sequence>
<dbReference type="SMART" id="SM00324">
    <property type="entry name" value="RhoGAP"/>
    <property type="match status" value="1"/>
</dbReference>
<dbReference type="CDD" id="cd00159">
    <property type="entry name" value="RhoGAP"/>
    <property type="match status" value="1"/>
</dbReference>
<feature type="compositionally biased region" description="Basic and acidic residues" evidence="2">
    <location>
        <begin position="43"/>
        <end position="56"/>
    </location>
</feature>
<dbReference type="GO" id="GO:0005096">
    <property type="term" value="F:GTPase activator activity"/>
    <property type="evidence" value="ECO:0007669"/>
    <property type="project" value="UniProtKB-KW"/>
</dbReference>
<dbReference type="InterPro" id="IPR050729">
    <property type="entry name" value="Rho-GAP"/>
</dbReference>
<feature type="compositionally biased region" description="Low complexity" evidence="2">
    <location>
        <begin position="558"/>
        <end position="567"/>
    </location>
</feature>
<feature type="compositionally biased region" description="Polar residues" evidence="2">
    <location>
        <begin position="118"/>
        <end position="177"/>
    </location>
</feature>
<dbReference type="InterPro" id="IPR008936">
    <property type="entry name" value="Rho_GTPase_activation_prot"/>
</dbReference>
<feature type="compositionally biased region" description="Pro residues" evidence="2">
    <location>
        <begin position="60"/>
        <end position="71"/>
    </location>
</feature>
<dbReference type="InterPro" id="IPR000198">
    <property type="entry name" value="RhoGAP_dom"/>
</dbReference>
<feature type="compositionally biased region" description="Polar residues" evidence="2">
    <location>
        <begin position="203"/>
        <end position="215"/>
    </location>
</feature>
<feature type="compositionally biased region" description="Basic and acidic residues" evidence="2">
    <location>
        <begin position="256"/>
        <end position="277"/>
    </location>
</feature>
<protein>
    <recommendedName>
        <fullName evidence="3">Rho-GAP domain-containing protein</fullName>
    </recommendedName>
</protein>
<feature type="compositionally biased region" description="Polar residues" evidence="2">
    <location>
        <begin position="575"/>
        <end position="589"/>
    </location>
</feature>
<dbReference type="Gene3D" id="1.10.555.10">
    <property type="entry name" value="Rho GTPase activation protein"/>
    <property type="match status" value="1"/>
</dbReference>
<dbReference type="GO" id="GO:0007165">
    <property type="term" value="P:signal transduction"/>
    <property type="evidence" value="ECO:0007669"/>
    <property type="project" value="InterPro"/>
</dbReference>
<dbReference type="PROSITE" id="PS50238">
    <property type="entry name" value="RHOGAP"/>
    <property type="match status" value="1"/>
</dbReference>
<feature type="compositionally biased region" description="Low complexity" evidence="2">
    <location>
        <begin position="27"/>
        <end position="42"/>
    </location>
</feature>
<keyword evidence="1" id="KW-0343">GTPase activation</keyword>
<proteinExistence type="predicted"/>
<organism evidence="4 5">
    <name type="scientific">Glonium stellatum</name>
    <dbReference type="NCBI Taxonomy" id="574774"/>
    <lineage>
        <taxon>Eukaryota</taxon>
        <taxon>Fungi</taxon>
        <taxon>Dikarya</taxon>
        <taxon>Ascomycota</taxon>
        <taxon>Pezizomycotina</taxon>
        <taxon>Dothideomycetes</taxon>
        <taxon>Pleosporomycetidae</taxon>
        <taxon>Gloniales</taxon>
        <taxon>Gloniaceae</taxon>
        <taxon>Glonium</taxon>
    </lineage>
</organism>
<gene>
    <name evidence="4" type="ORF">AOQ84DRAFT_306391</name>
</gene>
<evidence type="ECO:0000256" key="1">
    <source>
        <dbReference type="ARBA" id="ARBA00022468"/>
    </source>
</evidence>
<dbReference type="AlphaFoldDB" id="A0A8E2EN97"/>
<dbReference type="Pfam" id="PF00620">
    <property type="entry name" value="RhoGAP"/>
    <property type="match status" value="1"/>
</dbReference>
<feature type="domain" description="Rho-GAP" evidence="3">
    <location>
        <begin position="356"/>
        <end position="555"/>
    </location>
</feature>
<dbReference type="GO" id="GO:0005938">
    <property type="term" value="C:cell cortex"/>
    <property type="evidence" value="ECO:0007669"/>
    <property type="project" value="UniProtKB-ARBA"/>
</dbReference>
<name>A0A8E2EN97_9PEZI</name>
<dbReference type="EMBL" id="KV751105">
    <property type="protein sequence ID" value="OCL01590.1"/>
    <property type="molecule type" value="Genomic_DNA"/>
</dbReference>
<dbReference type="OrthoDB" id="185175at2759"/>
<evidence type="ECO:0000259" key="3">
    <source>
        <dbReference type="PROSITE" id="PS50238"/>
    </source>
</evidence>
<keyword evidence="5" id="KW-1185">Reference proteome</keyword>